<accession>A0ABQ4ZU81</accession>
<feature type="compositionally biased region" description="Basic and acidic residues" evidence="1">
    <location>
        <begin position="63"/>
        <end position="73"/>
    </location>
</feature>
<reference evidence="3" key="2">
    <citation type="submission" date="2022-01" db="EMBL/GenBank/DDBJ databases">
        <authorList>
            <person name="Yamashiro T."/>
            <person name="Shiraishi A."/>
            <person name="Satake H."/>
            <person name="Nakayama K."/>
        </authorList>
    </citation>
    <scope>NUCLEOTIDE SEQUENCE</scope>
</reference>
<gene>
    <name evidence="3" type="ORF">Tco_0799371</name>
</gene>
<feature type="domain" description="Reverse transcriptase Ty1/copia-type" evidence="2">
    <location>
        <begin position="173"/>
        <end position="415"/>
    </location>
</feature>
<feature type="compositionally biased region" description="Acidic residues" evidence="1">
    <location>
        <begin position="808"/>
        <end position="822"/>
    </location>
</feature>
<keyword evidence="4" id="KW-1185">Reference proteome</keyword>
<feature type="compositionally biased region" description="Basic and acidic residues" evidence="1">
    <location>
        <begin position="1211"/>
        <end position="1223"/>
    </location>
</feature>
<dbReference type="PANTHER" id="PTHR11439:SF483">
    <property type="entry name" value="PEPTIDE SYNTHASE GLIP-LIKE, PUTATIVE (AFU_ORTHOLOGUE AFUA_3G12920)-RELATED"/>
    <property type="match status" value="1"/>
</dbReference>
<dbReference type="EMBL" id="BQNB010011579">
    <property type="protein sequence ID" value="GJS92403.1"/>
    <property type="molecule type" value="Genomic_DNA"/>
</dbReference>
<dbReference type="SUPFAM" id="SSF56672">
    <property type="entry name" value="DNA/RNA polymerases"/>
    <property type="match status" value="1"/>
</dbReference>
<evidence type="ECO:0000313" key="3">
    <source>
        <dbReference type="EMBL" id="GJS92403.1"/>
    </source>
</evidence>
<protein>
    <submittedName>
        <fullName evidence="3">Retrovirus-related pol polyprotein from transposon TNT 1-94</fullName>
    </submittedName>
</protein>
<feature type="compositionally biased region" description="Acidic residues" evidence="1">
    <location>
        <begin position="829"/>
        <end position="880"/>
    </location>
</feature>
<dbReference type="CDD" id="cd09272">
    <property type="entry name" value="RNase_HI_RT_Ty1"/>
    <property type="match status" value="1"/>
</dbReference>
<evidence type="ECO:0000256" key="1">
    <source>
        <dbReference type="SAM" id="MobiDB-lite"/>
    </source>
</evidence>
<feature type="compositionally biased region" description="Polar residues" evidence="1">
    <location>
        <begin position="31"/>
        <end position="49"/>
    </location>
</feature>
<evidence type="ECO:0000313" key="4">
    <source>
        <dbReference type="Proteomes" id="UP001151760"/>
    </source>
</evidence>
<sequence length="1379" mass="157029">MFDEYFNPPPMAVSPVQEASAPRAEVLADSPVSTLIDQDTPSTSIPTAQEQEHSPIISQGYEESPKTPTLHDDPLDESLNEDLTSHGSSSNVRQLHTPLEHIGRWTKDHPIANVIGDPSRSVSTRKKLHTDAMWCYFDAFLTSVESKNFKQAMTKPSWIDAMQEEIHEFEILEVWELVPCPDNVFLIKLKWIYKVKTDESGGVLKNKARLVAQGFRQEEGIDFEESFAPVARIEAIRIFVANAAHKNMTIYQMDVKMTFLNGELKEEVYISQPEGFVDQDNPSHVYKLKKALYGLKQAPRAWYDMLSSFLISQQFSKGAVDPTLFTRHAGNDILLVQIYVDDIIFASTNTAMCDEFANQMTSKFKMSMMGQMSFFLGLQISQSPRGIFINQSKYASEIVKKYGLNTTDSVDTPMIETKKLDEDLQGKPVDATLYRGMIGSLMYLTASRPDLNYVVCLCARYQAKPTEKHLQAVKRIFRYLNGTINMGLWYSKDTDMSLTAYADADHAGCQDTRRSTSGSAQFLGDKLLTDYGFQFNKIPLYCDNKSAIALCCNNIQHSRAKHIDICYHFIKEQMENEIVELYFVRTEYQLADIFTKPLPRERFNFLIDKLGMKSMSSETLKRLHDDFYRFKIDKNKRFKLTLEVFRDVFQICPRVQDQDFDAPPTEEDTVSFLRDLSHTRDITSLNDKRSISDLFVLPECLTSPEMKESKAYKTYLGYATGAVPPKIARNFKKASPTKWKQSLKERKKEKVDVTHDKGIELLSEVALTEKAQLKEITPTVTSEGTSDKPGVPDVTEDDSTKSESESWGNDEDDSNNEQEASDEGSGQENESEEQESDSEQDEESDDDNQEEEEVDQENESEDDEIESDEDKGMDDTTDQFDDDVDARLEEPTQTGKEVVQGEGADVEMNEAQQGNENLETTQEQVVDDAHVTITTVTKKTEVPVTSSSRSSDLASKFLNFLDIPQTDAEIVSPLDVHVHHEVPRTQAPTLLTIPVSVITESSPVLTNIPQSSQTFTPLPILTTPTPPPTIETTNPLSTLPDFASVFRFNDRITTLEKEVAKLKKDPLHTQVTTLVDEHLDIRLGETREEFMNFFLESLMARIKEKLIKESRDEVNLAKVSSQPHSTYEAASTLTEFDLKKILIDKMEKSESYLAAPEHRDCYDSLKKSYDLDKDFFFSYDVYSLKRGQKDKDKDEDPFAGSDRGLKKRKTSKDAEPTTEKLDWENPEGGDYPFDLSKPLPLIKRGKRQRVPFKFFINNDLKYLQGGISTMTYTTSTTKIKTAQYDLPGIEDMVPNIWSPVKVAYDRYALWGISHWRQQHKSFYAYARGMQPKGDVYSTKHILAVTHVKVMRKHGYGYLEEIVVRRADNILYKFKEGDFP</sequence>
<proteinExistence type="predicted"/>
<dbReference type="PANTHER" id="PTHR11439">
    <property type="entry name" value="GAG-POL-RELATED RETROTRANSPOSON"/>
    <property type="match status" value="1"/>
</dbReference>
<dbReference type="Proteomes" id="UP001151760">
    <property type="component" value="Unassembled WGS sequence"/>
</dbReference>
<reference evidence="3" key="1">
    <citation type="journal article" date="2022" name="Int. J. Mol. Sci.">
        <title>Draft Genome of Tanacetum Coccineum: Genomic Comparison of Closely Related Tanacetum-Family Plants.</title>
        <authorList>
            <person name="Yamashiro T."/>
            <person name="Shiraishi A."/>
            <person name="Nakayama K."/>
            <person name="Satake H."/>
        </authorList>
    </citation>
    <scope>NUCLEOTIDE SEQUENCE</scope>
</reference>
<comment type="caution">
    <text evidence="3">The sequence shown here is derived from an EMBL/GenBank/DDBJ whole genome shotgun (WGS) entry which is preliminary data.</text>
</comment>
<evidence type="ECO:0000259" key="2">
    <source>
        <dbReference type="Pfam" id="PF07727"/>
    </source>
</evidence>
<feature type="region of interest" description="Disordered" evidence="1">
    <location>
        <begin position="776"/>
        <end position="880"/>
    </location>
</feature>
<feature type="compositionally biased region" description="Polar residues" evidence="1">
    <location>
        <begin position="81"/>
        <end position="93"/>
    </location>
</feature>
<feature type="region of interest" description="Disordered" evidence="1">
    <location>
        <begin position="1189"/>
        <end position="1226"/>
    </location>
</feature>
<feature type="region of interest" description="Disordered" evidence="1">
    <location>
        <begin position="1"/>
        <end position="93"/>
    </location>
</feature>
<dbReference type="Pfam" id="PF07727">
    <property type="entry name" value="RVT_2"/>
    <property type="match status" value="1"/>
</dbReference>
<name>A0ABQ4ZU81_9ASTR</name>
<organism evidence="3 4">
    <name type="scientific">Tanacetum coccineum</name>
    <dbReference type="NCBI Taxonomy" id="301880"/>
    <lineage>
        <taxon>Eukaryota</taxon>
        <taxon>Viridiplantae</taxon>
        <taxon>Streptophyta</taxon>
        <taxon>Embryophyta</taxon>
        <taxon>Tracheophyta</taxon>
        <taxon>Spermatophyta</taxon>
        <taxon>Magnoliopsida</taxon>
        <taxon>eudicotyledons</taxon>
        <taxon>Gunneridae</taxon>
        <taxon>Pentapetalae</taxon>
        <taxon>asterids</taxon>
        <taxon>campanulids</taxon>
        <taxon>Asterales</taxon>
        <taxon>Asteraceae</taxon>
        <taxon>Asteroideae</taxon>
        <taxon>Anthemideae</taxon>
        <taxon>Anthemidinae</taxon>
        <taxon>Tanacetum</taxon>
    </lineage>
</organism>
<dbReference type="InterPro" id="IPR043502">
    <property type="entry name" value="DNA/RNA_pol_sf"/>
</dbReference>
<dbReference type="InterPro" id="IPR013103">
    <property type="entry name" value="RVT_2"/>
</dbReference>